<dbReference type="CDD" id="cd00586">
    <property type="entry name" value="4HBT"/>
    <property type="match status" value="1"/>
</dbReference>
<organism evidence="5 6">
    <name type="scientific">Roseicyclus elongatus DSM 19469</name>
    <dbReference type="NCBI Taxonomy" id="1294273"/>
    <lineage>
        <taxon>Bacteria</taxon>
        <taxon>Pseudomonadati</taxon>
        <taxon>Pseudomonadota</taxon>
        <taxon>Alphaproteobacteria</taxon>
        <taxon>Rhodobacterales</taxon>
        <taxon>Roseobacteraceae</taxon>
        <taxon>Roseicyclus</taxon>
    </lineage>
</organism>
<dbReference type="SUPFAM" id="SSF51735">
    <property type="entry name" value="NAD(P)-binding Rossmann-fold domains"/>
    <property type="match status" value="1"/>
</dbReference>
<evidence type="ECO:0000259" key="3">
    <source>
        <dbReference type="Pfam" id="PF00725"/>
    </source>
</evidence>
<keyword evidence="1 5" id="KW-0560">Oxidoreductase</keyword>
<dbReference type="SUPFAM" id="SSF48179">
    <property type="entry name" value="6-phosphogluconate dehydrogenase C-terminal domain-like"/>
    <property type="match status" value="1"/>
</dbReference>
<accession>W8SJ48</accession>
<dbReference type="InterPro" id="IPR006108">
    <property type="entry name" value="3HC_DH_C"/>
</dbReference>
<evidence type="ECO:0000259" key="4">
    <source>
        <dbReference type="Pfam" id="PF02737"/>
    </source>
</evidence>
<evidence type="ECO:0000313" key="6">
    <source>
        <dbReference type="Proteomes" id="UP000019593"/>
    </source>
</evidence>
<dbReference type="STRING" id="1294273.roselon_00048"/>
<evidence type="ECO:0000313" key="5">
    <source>
        <dbReference type="EMBL" id="AHM02515.1"/>
    </source>
</evidence>
<dbReference type="Gene3D" id="3.10.129.10">
    <property type="entry name" value="Hotdog Thioesterase"/>
    <property type="match status" value="1"/>
</dbReference>
<dbReference type="InterPro" id="IPR036291">
    <property type="entry name" value="NAD(P)-bd_dom_sf"/>
</dbReference>
<feature type="region of interest" description="Disordered" evidence="2">
    <location>
        <begin position="225"/>
        <end position="247"/>
    </location>
</feature>
<sequence length="442" mass="47552">MTGQVGIIGAGPIGAGWAARFALMGWTVRVFDPAQDCKPSVLATLERARASLPALYDMPLPPEGPVSHHADLADVIRNADWIQLGPSEESSEIDHILQKVLEHRSPDMIVASSTAVPSSSGLASGQILVAQPRDPVYLIPLVELTVSSQTPALHLARAEKTLRALGMAPVVTATERPGQVADRLQAALVQEAQQLVAEGGATSRQIEDAIRLGLGLRWMQAGLEDDGAHAPDTDASTRAPAGVDVDPEGHRNDVLLSLLRVLKDRGDGAGAVLRDHEATLGLTVPDPGCSDMPVTLDRQVPITWVDYNGHMNEARFLQAFSNACDQLLEWAGMTPEAIAAGHSVFTVETHLRHLDEVQIGDRIRVTARVLEGGGKKFHIWQELRVGENLCSTCEQLLLHVDLKTRRSAPPPEAIATWLRRAMEAQAEMPVPQGLGRAVAQRS</sequence>
<reference evidence="5 6" key="1">
    <citation type="submission" date="2013-03" db="EMBL/GenBank/DDBJ databases">
        <authorList>
            <person name="Fiebig A."/>
            <person name="Goeker M."/>
            <person name="Klenk H.-P.P."/>
        </authorList>
    </citation>
    <scope>NUCLEOTIDE SEQUENCE [LARGE SCALE GENOMIC DNA]</scope>
    <source>
        <strain evidence="6">DSM 19469</strain>
    </source>
</reference>
<dbReference type="InterPro" id="IPR029069">
    <property type="entry name" value="HotDog_dom_sf"/>
</dbReference>
<keyword evidence="6" id="KW-1185">Reference proteome</keyword>
<evidence type="ECO:0000256" key="2">
    <source>
        <dbReference type="SAM" id="MobiDB-lite"/>
    </source>
</evidence>
<dbReference type="InterPro" id="IPR008927">
    <property type="entry name" value="6-PGluconate_DH-like_C_sf"/>
</dbReference>
<dbReference type="KEGG" id="red:roselon_00048"/>
<dbReference type="Pfam" id="PF02737">
    <property type="entry name" value="3HCDH_N"/>
    <property type="match status" value="1"/>
</dbReference>
<dbReference type="PANTHER" id="PTHR48075:SF5">
    <property type="entry name" value="3-HYDROXYBUTYRYL-COA DEHYDROGENASE"/>
    <property type="match status" value="1"/>
</dbReference>
<dbReference type="Gene3D" id="1.10.1040.10">
    <property type="entry name" value="N-(1-d-carboxylethyl)-l-norvaline Dehydrogenase, domain 2"/>
    <property type="match status" value="1"/>
</dbReference>
<dbReference type="HOGENOM" id="CLU_578448_0_0_5"/>
<dbReference type="Pfam" id="PF13279">
    <property type="entry name" value="4HBT_2"/>
    <property type="match status" value="1"/>
</dbReference>
<dbReference type="GO" id="GO:0070403">
    <property type="term" value="F:NAD+ binding"/>
    <property type="evidence" value="ECO:0007669"/>
    <property type="project" value="InterPro"/>
</dbReference>
<dbReference type="EMBL" id="CP004372">
    <property type="protein sequence ID" value="AHM02515.1"/>
    <property type="molecule type" value="Genomic_DNA"/>
</dbReference>
<feature type="domain" description="3-hydroxyacyl-CoA dehydrogenase NAD binding" evidence="4">
    <location>
        <begin position="4"/>
        <end position="172"/>
    </location>
</feature>
<dbReference type="AlphaFoldDB" id="W8SJ48"/>
<dbReference type="Gene3D" id="3.40.50.720">
    <property type="entry name" value="NAD(P)-binding Rossmann-like Domain"/>
    <property type="match status" value="1"/>
</dbReference>
<dbReference type="RefSeq" id="WP_025310463.1">
    <property type="nucleotide sequence ID" value="NZ_CP004372.1"/>
</dbReference>
<protein>
    <submittedName>
        <fullName evidence="5">3-hydroxyacyl-CoA dehydrogenase</fullName>
        <ecNumber evidence="5">1.1.1.35</ecNumber>
    </submittedName>
</protein>
<dbReference type="PANTHER" id="PTHR48075">
    <property type="entry name" value="3-HYDROXYACYL-COA DEHYDROGENASE FAMILY PROTEIN"/>
    <property type="match status" value="1"/>
</dbReference>
<evidence type="ECO:0000256" key="1">
    <source>
        <dbReference type="ARBA" id="ARBA00023002"/>
    </source>
</evidence>
<dbReference type="InterPro" id="IPR006176">
    <property type="entry name" value="3-OHacyl-CoA_DH_NAD-bd"/>
</dbReference>
<dbReference type="GO" id="GO:0003857">
    <property type="term" value="F:(3S)-3-hydroxyacyl-CoA dehydrogenase (NAD+) activity"/>
    <property type="evidence" value="ECO:0007669"/>
    <property type="project" value="UniProtKB-EC"/>
</dbReference>
<dbReference type="InterPro" id="IPR013328">
    <property type="entry name" value="6PGD_dom2"/>
</dbReference>
<name>W8SJ48_9RHOB</name>
<dbReference type="GO" id="GO:0006631">
    <property type="term" value="P:fatty acid metabolic process"/>
    <property type="evidence" value="ECO:0007669"/>
    <property type="project" value="InterPro"/>
</dbReference>
<dbReference type="SUPFAM" id="SSF54637">
    <property type="entry name" value="Thioesterase/thiol ester dehydrase-isomerase"/>
    <property type="match status" value="1"/>
</dbReference>
<dbReference type="OrthoDB" id="9803287at2"/>
<feature type="domain" description="3-hydroxyacyl-CoA dehydrogenase C-terminal" evidence="3">
    <location>
        <begin position="178"/>
        <end position="222"/>
    </location>
</feature>
<dbReference type="eggNOG" id="COG0824">
    <property type="taxonomic scope" value="Bacteria"/>
</dbReference>
<gene>
    <name evidence="5" type="ORF">roselon_00048</name>
</gene>
<proteinExistence type="predicted"/>
<dbReference type="eggNOG" id="COG1250">
    <property type="taxonomic scope" value="Bacteria"/>
</dbReference>
<dbReference type="PATRIC" id="fig|1294273.3.peg.42"/>
<dbReference type="Pfam" id="PF00725">
    <property type="entry name" value="3HCDH"/>
    <property type="match status" value="1"/>
</dbReference>
<dbReference type="Proteomes" id="UP000019593">
    <property type="component" value="Chromosome"/>
</dbReference>
<dbReference type="EC" id="1.1.1.35" evidence="5"/>